<keyword evidence="6 7" id="KW-0012">Acyltransferase</keyword>
<organism evidence="9 10">
    <name type="scientific">Halteria grandinella</name>
    <dbReference type="NCBI Taxonomy" id="5974"/>
    <lineage>
        <taxon>Eukaryota</taxon>
        <taxon>Sar</taxon>
        <taxon>Alveolata</taxon>
        <taxon>Ciliophora</taxon>
        <taxon>Intramacronucleata</taxon>
        <taxon>Spirotrichea</taxon>
        <taxon>Stichotrichia</taxon>
        <taxon>Sporadotrichida</taxon>
        <taxon>Halteriidae</taxon>
        <taxon>Halteria</taxon>
    </lineage>
</organism>
<dbReference type="EC" id="2.3.1.225" evidence="7"/>
<gene>
    <name evidence="9" type="ORF">FGO68_gene5868</name>
</gene>
<dbReference type="Proteomes" id="UP000785679">
    <property type="component" value="Unassembled WGS sequence"/>
</dbReference>
<keyword evidence="2 7" id="KW-0808">Transferase</keyword>
<keyword evidence="5 7" id="KW-0472">Membrane</keyword>
<keyword evidence="10" id="KW-1185">Reference proteome</keyword>
<feature type="transmembrane region" description="Helical" evidence="7">
    <location>
        <begin position="23"/>
        <end position="44"/>
    </location>
</feature>
<evidence type="ECO:0000256" key="5">
    <source>
        <dbReference type="ARBA" id="ARBA00023136"/>
    </source>
</evidence>
<dbReference type="InterPro" id="IPR001594">
    <property type="entry name" value="Palmitoyltrfase_DHHC"/>
</dbReference>
<reference evidence="9" key="1">
    <citation type="submission" date="2019-06" db="EMBL/GenBank/DDBJ databases">
        <authorList>
            <person name="Zheng W."/>
        </authorList>
    </citation>
    <scope>NUCLEOTIDE SEQUENCE</scope>
    <source>
        <strain evidence="9">QDHG01</strain>
    </source>
</reference>
<feature type="transmembrane region" description="Helical" evidence="7">
    <location>
        <begin position="123"/>
        <end position="144"/>
    </location>
</feature>
<feature type="transmembrane region" description="Helical" evidence="7">
    <location>
        <begin position="164"/>
        <end position="188"/>
    </location>
</feature>
<keyword evidence="3 7" id="KW-0812">Transmembrane</keyword>
<comment type="catalytic activity">
    <reaction evidence="7">
        <text>L-cysteinyl-[protein] + hexadecanoyl-CoA = S-hexadecanoyl-L-cysteinyl-[protein] + CoA</text>
        <dbReference type="Rhea" id="RHEA:36683"/>
        <dbReference type="Rhea" id="RHEA-COMP:10131"/>
        <dbReference type="Rhea" id="RHEA-COMP:11032"/>
        <dbReference type="ChEBI" id="CHEBI:29950"/>
        <dbReference type="ChEBI" id="CHEBI:57287"/>
        <dbReference type="ChEBI" id="CHEBI:57379"/>
        <dbReference type="ChEBI" id="CHEBI:74151"/>
        <dbReference type="EC" id="2.3.1.225"/>
    </reaction>
</comment>
<dbReference type="PROSITE" id="PS50216">
    <property type="entry name" value="DHHC"/>
    <property type="match status" value="1"/>
</dbReference>
<dbReference type="InterPro" id="IPR039859">
    <property type="entry name" value="PFA4/ZDH16/20/ERF2-like"/>
</dbReference>
<comment type="domain">
    <text evidence="7">The DHHC domain is required for palmitoyltransferase activity.</text>
</comment>
<sequence length="330" mass="38222">MLWMLFIFLAVYAAQILFIFPRILDELIITTFSLTFLTLLCLLVTNCKDPGYITNRVDFMELLDHFDATQLCPECQTLRTVRSRHCNVCHRCVERFDHHCPWINNCVGVYNHNWFLAYLTSQYMLLGVTIANCVVSIFSGDLVLGKIAQIFDIGQPWQHEELYYWIAFGAIAFFSALFFIPMNLLYFVQITNYLKGMTTNERFGRGANRHDSEYNEENIEQLHKLKTASTGFGSQTGGDPALLVRRPTTKSKKLQTALHSLEQKPFNVNEMMKKMQSKEFRHMDQMRVGNCSLMCCSTGVRDQREIFTYLTKPGTSQFVRVVNDETQMID</sequence>
<comment type="similarity">
    <text evidence="7">Belongs to the DHHC palmitoyltransferase family.</text>
</comment>
<evidence type="ECO:0000313" key="10">
    <source>
        <dbReference type="Proteomes" id="UP000785679"/>
    </source>
</evidence>
<comment type="caution">
    <text evidence="9">The sequence shown here is derived from an EMBL/GenBank/DDBJ whole genome shotgun (WGS) entry which is preliminary data.</text>
</comment>
<comment type="subcellular location">
    <subcellularLocation>
        <location evidence="1">Membrane</location>
        <topology evidence="1">Multi-pass membrane protein</topology>
    </subcellularLocation>
</comment>
<name>A0A8J8NXD9_HALGN</name>
<proteinExistence type="inferred from homology"/>
<dbReference type="OrthoDB" id="163438at2759"/>
<evidence type="ECO:0000259" key="8">
    <source>
        <dbReference type="Pfam" id="PF01529"/>
    </source>
</evidence>
<dbReference type="GO" id="GO:0005783">
    <property type="term" value="C:endoplasmic reticulum"/>
    <property type="evidence" value="ECO:0007669"/>
    <property type="project" value="TreeGrafter"/>
</dbReference>
<evidence type="ECO:0000256" key="3">
    <source>
        <dbReference type="ARBA" id="ARBA00022692"/>
    </source>
</evidence>
<evidence type="ECO:0000256" key="4">
    <source>
        <dbReference type="ARBA" id="ARBA00022989"/>
    </source>
</evidence>
<protein>
    <recommendedName>
        <fullName evidence="7">Palmitoyltransferase</fullName>
        <ecNumber evidence="7">2.3.1.225</ecNumber>
    </recommendedName>
</protein>
<dbReference type="GO" id="GO:0016020">
    <property type="term" value="C:membrane"/>
    <property type="evidence" value="ECO:0007669"/>
    <property type="project" value="UniProtKB-SubCell"/>
</dbReference>
<accession>A0A8J8NXD9</accession>
<dbReference type="AlphaFoldDB" id="A0A8J8NXD9"/>
<evidence type="ECO:0000256" key="2">
    <source>
        <dbReference type="ARBA" id="ARBA00022679"/>
    </source>
</evidence>
<dbReference type="GO" id="GO:0006612">
    <property type="term" value="P:protein targeting to membrane"/>
    <property type="evidence" value="ECO:0007669"/>
    <property type="project" value="TreeGrafter"/>
</dbReference>
<dbReference type="Pfam" id="PF01529">
    <property type="entry name" value="DHHC"/>
    <property type="match status" value="1"/>
</dbReference>
<evidence type="ECO:0000256" key="6">
    <source>
        <dbReference type="ARBA" id="ARBA00023315"/>
    </source>
</evidence>
<evidence type="ECO:0000256" key="1">
    <source>
        <dbReference type="ARBA" id="ARBA00004141"/>
    </source>
</evidence>
<dbReference type="GO" id="GO:0019706">
    <property type="term" value="F:protein-cysteine S-palmitoyltransferase activity"/>
    <property type="evidence" value="ECO:0007669"/>
    <property type="project" value="UniProtKB-EC"/>
</dbReference>
<evidence type="ECO:0000256" key="7">
    <source>
        <dbReference type="RuleBase" id="RU079119"/>
    </source>
</evidence>
<feature type="domain" description="Palmitoyltransferase DHHC" evidence="8">
    <location>
        <begin position="66"/>
        <end position="202"/>
    </location>
</feature>
<dbReference type="GO" id="GO:0005794">
    <property type="term" value="C:Golgi apparatus"/>
    <property type="evidence" value="ECO:0007669"/>
    <property type="project" value="TreeGrafter"/>
</dbReference>
<dbReference type="PANTHER" id="PTHR22883:SF443">
    <property type="entry name" value="S-ACYLTRANSFERASE"/>
    <property type="match status" value="1"/>
</dbReference>
<evidence type="ECO:0000313" key="9">
    <source>
        <dbReference type="EMBL" id="TNV83596.1"/>
    </source>
</evidence>
<dbReference type="EMBL" id="RRYP01003669">
    <property type="protein sequence ID" value="TNV83596.1"/>
    <property type="molecule type" value="Genomic_DNA"/>
</dbReference>
<keyword evidence="4 7" id="KW-1133">Transmembrane helix</keyword>
<dbReference type="PANTHER" id="PTHR22883">
    <property type="entry name" value="ZINC FINGER DHHC DOMAIN CONTAINING PROTEIN"/>
    <property type="match status" value="1"/>
</dbReference>